<keyword evidence="2" id="KW-1185">Reference proteome</keyword>
<sequence length="368" mass="40831">MAEMKSSCNEWKPFIAMISIEFAFAITNIFLKKVLQEGMNDLVFITYRLIIATILLSPIAYFWERNSRPKLTLRVLCYLFFSAIVGTSLTQYFFLLGIQYTSATFACAFINMVPVITFIMALPFGFEAVNIKRNSGKAKVIGTLVCIGGAMMLTLYRGNQLFKNSHAQAETSSRAMQMHSSRRNERWTVGSIALTVGTLLWSSWFLIQSYISKTYPCQYSSTAIVSFFGVIQSAILSFSTNRSFSVWIIKGKIEIISVLYAGMVGSGLCFVGLSWCVKKKGPVFTAAFSPLVQIMAAMFDIPLLHEGLHLGSLLGSITVIIGLYILLWGKNKEMQNCASKVAQEAEENKEQEPQLQGIAVVSSASICP</sequence>
<evidence type="ECO:0000313" key="2">
    <source>
        <dbReference type="Proteomes" id="UP001164539"/>
    </source>
</evidence>
<protein>
    <submittedName>
        <fullName evidence="1">WAT1-related protein</fullName>
    </submittedName>
</protein>
<dbReference type="EMBL" id="CM051401">
    <property type="protein sequence ID" value="KAJ4711757.1"/>
    <property type="molecule type" value="Genomic_DNA"/>
</dbReference>
<organism evidence="1 2">
    <name type="scientific">Melia azedarach</name>
    <name type="common">Chinaberry tree</name>
    <dbReference type="NCBI Taxonomy" id="155640"/>
    <lineage>
        <taxon>Eukaryota</taxon>
        <taxon>Viridiplantae</taxon>
        <taxon>Streptophyta</taxon>
        <taxon>Embryophyta</taxon>
        <taxon>Tracheophyta</taxon>
        <taxon>Spermatophyta</taxon>
        <taxon>Magnoliopsida</taxon>
        <taxon>eudicotyledons</taxon>
        <taxon>Gunneridae</taxon>
        <taxon>Pentapetalae</taxon>
        <taxon>rosids</taxon>
        <taxon>malvids</taxon>
        <taxon>Sapindales</taxon>
        <taxon>Meliaceae</taxon>
        <taxon>Melia</taxon>
    </lineage>
</organism>
<gene>
    <name evidence="1" type="ORF">OWV82_014114</name>
</gene>
<accession>A0ACC1XJZ4</accession>
<reference evidence="1 2" key="1">
    <citation type="journal article" date="2023" name="Science">
        <title>Complex scaffold remodeling in plant triterpene biosynthesis.</title>
        <authorList>
            <person name="De La Pena R."/>
            <person name="Hodgson H."/>
            <person name="Liu J.C."/>
            <person name="Stephenson M.J."/>
            <person name="Martin A.C."/>
            <person name="Owen C."/>
            <person name="Harkess A."/>
            <person name="Leebens-Mack J."/>
            <person name="Jimenez L.E."/>
            <person name="Osbourn A."/>
            <person name="Sattely E.S."/>
        </authorList>
    </citation>
    <scope>NUCLEOTIDE SEQUENCE [LARGE SCALE GENOMIC DNA]</scope>
    <source>
        <strain evidence="2">cv. JPN11</strain>
        <tissue evidence="1">Leaf</tissue>
    </source>
</reference>
<proteinExistence type="predicted"/>
<name>A0ACC1XJZ4_MELAZ</name>
<dbReference type="Proteomes" id="UP001164539">
    <property type="component" value="Chromosome 8"/>
</dbReference>
<evidence type="ECO:0000313" key="1">
    <source>
        <dbReference type="EMBL" id="KAJ4711757.1"/>
    </source>
</evidence>
<comment type="caution">
    <text evidence="1">The sequence shown here is derived from an EMBL/GenBank/DDBJ whole genome shotgun (WGS) entry which is preliminary data.</text>
</comment>